<dbReference type="AlphaFoldDB" id="X1EJI2"/>
<organism evidence="1">
    <name type="scientific">marine sediment metagenome</name>
    <dbReference type="NCBI Taxonomy" id="412755"/>
    <lineage>
        <taxon>unclassified sequences</taxon>
        <taxon>metagenomes</taxon>
        <taxon>ecological metagenomes</taxon>
    </lineage>
</organism>
<proteinExistence type="predicted"/>
<evidence type="ECO:0000313" key="1">
    <source>
        <dbReference type="EMBL" id="GAH33456.1"/>
    </source>
</evidence>
<gene>
    <name evidence="1" type="ORF">S03H2_15444</name>
</gene>
<sequence>MKIIEVTWVDAMIETSHLEGEAMNLLAPLERHNVGYLFFQDDVQIIITSGTIDNLFKGTTGYDMGQSIPMRMVKDIKVKT</sequence>
<accession>X1EJI2</accession>
<protein>
    <submittedName>
        <fullName evidence="1">Uncharacterized protein</fullName>
    </submittedName>
</protein>
<comment type="caution">
    <text evidence="1">The sequence shown here is derived from an EMBL/GenBank/DDBJ whole genome shotgun (WGS) entry which is preliminary data.</text>
</comment>
<name>X1EJI2_9ZZZZ</name>
<reference evidence="1" key="1">
    <citation type="journal article" date="2014" name="Front. Microbiol.">
        <title>High frequency of phylogenetically diverse reductive dehalogenase-homologous genes in deep subseafloor sedimentary metagenomes.</title>
        <authorList>
            <person name="Kawai M."/>
            <person name="Futagami T."/>
            <person name="Toyoda A."/>
            <person name="Takaki Y."/>
            <person name="Nishi S."/>
            <person name="Hori S."/>
            <person name="Arai W."/>
            <person name="Tsubouchi T."/>
            <person name="Morono Y."/>
            <person name="Uchiyama I."/>
            <person name="Ito T."/>
            <person name="Fujiyama A."/>
            <person name="Inagaki F."/>
            <person name="Takami H."/>
        </authorList>
    </citation>
    <scope>NUCLEOTIDE SEQUENCE</scope>
    <source>
        <strain evidence="1">Expedition CK06-06</strain>
    </source>
</reference>
<dbReference type="EMBL" id="BARU01007855">
    <property type="protein sequence ID" value="GAH33456.1"/>
    <property type="molecule type" value="Genomic_DNA"/>
</dbReference>